<protein>
    <submittedName>
        <fullName evidence="1">Uncharacterized protein</fullName>
    </submittedName>
</protein>
<dbReference type="AlphaFoldDB" id="A0A645F0M3"/>
<proteinExistence type="predicted"/>
<dbReference type="EMBL" id="VSSQ01053878">
    <property type="protein sequence ID" value="MPN07868.1"/>
    <property type="molecule type" value="Genomic_DNA"/>
</dbReference>
<evidence type="ECO:0000313" key="1">
    <source>
        <dbReference type="EMBL" id="MPN07868.1"/>
    </source>
</evidence>
<name>A0A645F0M3_9ZZZZ</name>
<comment type="caution">
    <text evidence="1">The sequence shown here is derived from an EMBL/GenBank/DDBJ whole genome shotgun (WGS) entry which is preliminary data.</text>
</comment>
<sequence>MAGRLQHKQSGVRADVSSALLDQIGQTIGIGRLVGQHPLAQSFSLVVLKLAVSLGLPCGGCKLENETRTQDFSRYDGPVPLTRRQGQLCPVALVWLVHPDVDTLFYERVAERVRGGDVLACVRQKDISH</sequence>
<organism evidence="1">
    <name type="scientific">bioreactor metagenome</name>
    <dbReference type="NCBI Taxonomy" id="1076179"/>
    <lineage>
        <taxon>unclassified sequences</taxon>
        <taxon>metagenomes</taxon>
        <taxon>ecological metagenomes</taxon>
    </lineage>
</organism>
<accession>A0A645F0M3</accession>
<reference evidence="1" key="1">
    <citation type="submission" date="2019-08" db="EMBL/GenBank/DDBJ databases">
        <authorList>
            <person name="Kucharzyk K."/>
            <person name="Murdoch R.W."/>
            <person name="Higgins S."/>
            <person name="Loffler F."/>
        </authorList>
    </citation>
    <scope>NUCLEOTIDE SEQUENCE</scope>
</reference>
<gene>
    <name evidence="1" type="ORF">SDC9_155140</name>
</gene>